<dbReference type="EMBL" id="KN719469">
    <property type="protein sequence ID" value="KJH39888.1"/>
    <property type="molecule type" value="Genomic_DNA"/>
</dbReference>
<gene>
    <name evidence="1" type="ORF">DICVIV_14211</name>
</gene>
<name>A0A0D8X5W9_DICVI</name>
<evidence type="ECO:0000313" key="2">
    <source>
        <dbReference type="Proteomes" id="UP000053766"/>
    </source>
</evidence>
<accession>A0A0D8X5W9</accession>
<dbReference type="AlphaFoldDB" id="A0A0D8X5W9"/>
<keyword evidence="2" id="KW-1185">Reference proteome</keyword>
<reference evidence="2" key="2">
    <citation type="journal article" date="2016" name="Sci. Rep.">
        <title>Dictyocaulus viviparus genome, variome and transcriptome elucidate lungworm biology and support future intervention.</title>
        <authorList>
            <person name="McNulty S.N."/>
            <person name="Strube C."/>
            <person name="Rosa B.A."/>
            <person name="Martin J.C."/>
            <person name="Tyagi R."/>
            <person name="Choi Y.J."/>
            <person name="Wang Q."/>
            <person name="Hallsworth Pepin K."/>
            <person name="Zhang X."/>
            <person name="Ozersky P."/>
            <person name="Wilson R.K."/>
            <person name="Sternberg P.W."/>
            <person name="Gasser R.B."/>
            <person name="Mitreva M."/>
        </authorList>
    </citation>
    <scope>NUCLEOTIDE SEQUENCE [LARGE SCALE GENOMIC DNA]</scope>
    <source>
        <strain evidence="2">HannoverDv2000</strain>
    </source>
</reference>
<protein>
    <submittedName>
        <fullName evidence="1">Uncharacterized protein</fullName>
    </submittedName>
</protein>
<evidence type="ECO:0000313" key="1">
    <source>
        <dbReference type="EMBL" id="KJH39888.1"/>
    </source>
</evidence>
<dbReference type="Proteomes" id="UP000053766">
    <property type="component" value="Unassembled WGS sequence"/>
</dbReference>
<sequence length="84" mass="9273">GIVTGICRRPNAGNCAIAPANGGVTAATAVPEKYRTVEGTLRTTNAIMVYWDDNKWRSIFDRVKYFLARGRMSAIFSNVSIRFS</sequence>
<organism evidence="1 2">
    <name type="scientific">Dictyocaulus viviparus</name>
    <name type="common">Bovine lungworm</name>
    <dbReference type="NCBI Taxonomy" id="29172"/>
    <lineage>
        <taxon>Eukaryota</taxon>
        <taxon>Metazoa</taxon>
        <taxon>Ecdysozoa</taxon>
        <taxon>Nematoda</taxon>
        <taxon>Chromadorea</taxon>
        <taxon>Rhabditida</taxon>
        <taxon>Rhabditina</taxon>
        <taxon>Rhabditomorpha</taxon>
        <taxon>Strongyloidea</taxon>
        <taxon>Metastrongylidae</taxon>
        <taxon>Dictyocaulus</taxon>
    </lineage>
</organism>
<proteinExistence type="predicted"/>
<reference evidence="1 2" key="1">
    <citation type="submission" date="2013-11" db="EMBL/GenBank/DDBJ databases">
        <title>Draft genome of the bovine lungworm Dictyocaulus viviparus.</title>
        <authorList>
            <person name="Mitreva M."/>
        </authorList>
    </citation>
    <scope>NUCLEOTIDE SEQUENCE [LARGE SCALE GENOMIC DNA]</scope>
    <source>
        <strain evidence="1 2">HannoverDv2000</strain>
    </source>
</reference>
<feature type="non-terminal residue" evidence="1">
    <location>
        <position position="1"/>
    </location>
</feature>